<keyword evidence="11 12" id="KW-0407">Ion channel</keyword>
<dbReference type="OrthoDB" id="5874059at2759"/>
<evidence type="ECO:0000256" key="7">
    <source>
        <dbReference type="ARBA" id="ARBA00023053"/>
    </source>
</evidence>
<evidence type="ECO:0000256" key="9">
    <source>
        <dbReference type="ARBA" id="ARBA00023136"/>
    </source>
</evidence>
<evidence type="ECO:0000256" key="11">
    <source>
        <dbReference type="ARBA" id="ARBA00023303"/>
    </source>
</evidence>
<evidence type="ECO:0000313" key="14">
    <source>
        <dbReference type="Proteomes" id="UP000677054"/>
    </source>
</evidence>
<sequence length="246" mass="27847">MVNSFDESGDFGEPFYEVRIDSQEVPFTSMRSVTSSGQNYFLTCGRTCMLSLSLKNYNFLPIRNKCNPDESYDYKKCLETALTENLTKEAPCVKPSAFPSQHAEPGMQRQCNTSEDEKDLLNYYHNVVQENFDPGCLRKCNRTTYNVLQLDYPHLPCDPQIAVMKMNIPIPDVEVIDELELTSLPQYSADMGGILGLYLGTSFLGVQKNLEKAAGWFKSRVFKTGIGFLQQRILPLMCSLIKLKNG</sequence>
<keyword evidence="10 12" id="KW-0739">Sodium transport</keyword>
<evidence type="ECO:0000256" key="2">
    <source>
        <dbReference type="ARBA" id="ARBA00007193"/>
    </source>
</evidence>
<dbReference type="Gene3D" id="1.10.287.770">
    <property type="entry name" value="YojJ-like"/>
    <property type="match status" value="1"/>
</dbReference>
<organism evidence="13">
    <name type="scientific">Darwinula stevensoni</name>
    <dbReference type="NCBI Taxonomy" id="69355"/>
    <lineage>
        <taxon>Eukaryota</taxon>
        <taxon>Metazoa</taxon>
        <taxon>Ecdysozoa</taxon>
        <taxon>Arthropoda</taxon>
        <taxon>Crustacea</taxon>
        <taxon>Oligostraca</taxon>
        <taxon>Ostracoda</taxon>
        <taxon>Podocopa</taxon>
        <taxon>Podocopida</taxon>
        <taxon>Darwinulocopina</taxon>
        <taxon>Darwinuloidea</taxon>
        <taxon>Darwinulidae</taxon>
        <taxon>Darwinula</taxon>
    </lineage>
</organism>
<dbReference type="AlphaFoldDB" id="A0A7R9AE52"/>
<keyword evidence="3 12" id="KW-0813">Transport</keyword>
<dbReference type="EMBL" id="CAJPEV010004317">
    <property type="protein sequence ID" value="CAG0901576.1"/>
    <property type="molecule type" value="Genomic_DNA"/>
</dbReference>
<keyword evidence="9" id="KW-0472">Membrane</keyword>
<dbReference type="InterPro" id="IPR001873">
    <property type="entry name" value="ENaC"/>
</dbReference>
<evidence type="ECO:0000256" key="3">
    <source>
        <dbReference type="ARBA" id="ARBA00022448"/>
    </source>
</evidence>
<evidence type="ECO:0000313" key="13">
    <source>
        <dbReference type="EMBL" id="CAD7252328.1"/>
    </source>
</evidence>
<evidence type="ECO:0000256" key="8">
    <source>
        <dbReference type="ARBA" id="ARBA00023065"/>
    </source>
</evidence>
<dbReference type="Pfam" id="PF00858">
    <property type="entry name" value="ASC"/>
    <property type="match status" value="1"/>
</dbReference>
<protein>
    <submittedName>
        <fullName evidence="13">Uncharacterized protein</fullName>
    </submittedName>
</protein>
<accession>A0A7R9AE52</accession>
<proteinExistence type="inferred from homology"/>
<evidence type="ECO:0000256" key="1">
    <source>
        <dbReference type="ARBA" id="ARBA00004141"/>
    </source>
</evidence>
<dbReference type="EMBL" id="LR903834">
    <property type="protein sequence ID" value="CAD7252328.1"/>
    <property type="molecule type" value="Genomic_DNA"/>
</dbReference>
<name>A0A7R9AE52_9CRUS</name>
<keyword evidence="8 12" id="KW-0406">Ion transport</keyword>
<dbReference type="Proteomes" id="UP000677054">
    <property type="component" value="Unassembled WGS sequence"/>
</dbReference>
<evidence type="ECO:0000256" key="4">
    <source>
        <dbReference type="ARBA" id="ARBA00022461"/>
    </source>
</evidence>
<reference evidence="13" key="1">
    <citation type="submission" date="2020-11" db="EMBL/GenBank/DDBJ databases">
        <authorList>
            <person name="Tran Van P."/>
        </authorList>
    </citation>
    <scope>NUCLEOTIDE SEQUENCE</scope>
</reference>
<evidence type="ECO:0000256" key="5">
    <source>
        <dbReference type="ARBA" id="ARBA00022692"/>
    </source>
</evidence>
<evidence type="ECO:0000256" key="6">
    <source>
        <dbReference type="ARBA" id="ARBA00022989"/>
    </source>
</evidence>
<dbReference type="GO" id="GO:0016020">
    <property type="term" value="C:membrane"/>
    <property type="evidence" value="ECO:0007669"/>
    <property type="project" value="UniProtKB-SubCell"/>
</dbReference>
<evidence type="ECO:0000256" key="10">
    <source>
        <dbReference type="ARBA" id="ARBA00023201"/>
    </source>
</evidence>
<dbReference type="GO" id="GO:0005272">
    <property type="term" value="F:sodium channel activity"/>
    <property type="evidence" value="ECO:0007669"/>
    <property type="project" value="UniProtKB-KW"/>
</dbReference>
<keyword evidence="4 12" id="KW-0894">Sodium channel</keyword>
<gene>
    <name evidence="13" type="ORF">DSTB1V02_LOCUS12086</name>
</gene>
<comment type="similarity">
    <text evidence="2 12">Belongs to the amiloride-sensitive sodium channel (TC 1.A.6) family.</text>
</comment>
<keyword evidence="14" id="KW-1185">Reference proteome</keyword>
<keyword evidence="7" id="KW-0915">Sodium</keyword>
<evidence type="ECO:0000256" key="12">
    <source>
        <dbReference type="RuleBase" id="RU000679"/>
    </source>
</evidence>
<keyword evidence="6" id="KW-1133">Transmembrane helix</keyword>
<keyword evidence="5 12" id="KW-0812">Transmembrane</keyword>
<comment type="subcellular location">
    <subcellularLocation>
        <location evidence="1">Membrane</location>
        <topology evidence="1">Multi-pass membrane protein</topology>
    </subcellularLocation>
</comment>